<keyword evidence="2" id="KW-1185">Reference proteome</keyword>
<dbReference type="Proteomes" id="UP000252519">
    <property type="component" value="Unassembled WGS sequence"/>
</dbReference>
<dbReference type="OrthoDB" id="10519111at2759"/>
<protein>
    <submittedName>
        <fullName evidence="1">Uncharacterized protein</fullName>
    </submittedName>
</protein>
<reference evidence="1 2" key="1">
    <citation type="submission" date="2014-10" db="EMBL/GenBank/DDBJ databases">
        <title>Draft genome of the hookworm Ancylostoma caninum.</title>
        <authorList>
            <person name="Mitreva M."/>
        </authorList>
    </citation>
    <scope>NUCLEOTIDE SEQUENCE [LARGE SCALE GENOMIC DNA]</scope>
    <source>
        <strain evidence="1 2">Baltimore</strain>
    </source>
</reference>
<gene>
    <name evidence="1" type="ORF">ANCCAN_20946</name>
</gene>
<evidence type="ECO:0000313" key="1">
    <source>
        <dbReference type="EMBL" id="RCN33234.1"/>
    </source>
</evidence>
<proteinExistence type="predicted"/>
<dbReference type="AlphaFoldDB" id="A0A368FLY3"/>
<sequence length="84" mass="9686">MRRAKAGMRAKTGMRAKAGMLDWGNDWKSQHAYEKRSCRLIHRRVDTSALGSPVLVLKLWKEMKRFGIIKTFVENVARITHECG</sequence>
<evidence type="ECO:0000313" key="2">
    <source>
        <dbReference type="Proteomes" id="UP000252519"/>
    </source>
</evidence>
<dbReference type="EMBL" id="JOJR01000953">
    <property type="protein sequence ID" value="RCN33234.1"/>
    <property type="molecule type" value="Genomic_DNA"/>
</dbReference>
<accession>A0A368FLY3</accession>
<name>A0A368FLY3_ANCCA</name>
<comment type="caution">
    <text evidence="1">The sequence shown here is derived from an EMBL/GenBank/DDBJ whole genome shotgun (WGS) entry which is preliminary data.</text>
</comment>
<organism evidence="1 2">
    <name type="scientific">Ancylostoma caninum</name>
    <name type="common">Dog hookworm</name>
    <dbReference type="NCBI Taxonomy" id="29170"/>
    <lineage>
        <taxon>Eukaryota</taxon>
        <taxon>Metazoa</taxon>
        <taxon>Ecdysozoa</taxon>
        <taxon>Nematoda</taxon>
        <taxon>Chromadorea</taxon>
        <taxon>Rhabditida</taxon>
        <taxon>Rhabditina</taxon>
        <taxon>Rhabditomorpha</taxon>
        <taxon>Strongyloidea</taxon>
        <taxon>Ancylostomatidae</taxon>
        <taxon>Ancylostomatinae</taxon>
        <taxon>Ancylostoma</taxon>
    </lineage>
</organism>